<evidence type="ECO:0000313" key="3">
    <source>
        <dbReference type="Proteomes" id="UP000181909"/>
    </source>
</evidence>
<accession>A0A1K2F7Q9</accession>
<evidence type="ECO:0000256" key="1">
    <source>
        <dbReference type="SAM" id="SignalP"/>
    </source>
</evidence>
<keyword evidence="1" id="KW-0732">Signal</keyword>
<protein>
    <recommendedName>
        <fullName evidence="4">Secreted protein</fullName>
    </recommendedName>
</protein>
<name>A0A1K2F7Q9_STRAR</name>
<feature type="signal peptide" evidence="1">
    <location>
        <begin position="1"/>
        <end position="19"/>
    </location>
</feature>
<evidence type="ECO:0000313" key="2">
    <source>
        <dbReference type="EMBL" id="SFY43831.1"/>
    </source>
</evidence>
<gene>
    <name evidence="2" type="ORF">SAMN02787144_103947</name>
</gene>
<dbReference type="Proteomes" id="UP000181909">
    <property type="component" value="Unassembled WGS sequence"/>
</dbReference>
<evidence type="ECO:0008006" key="4">
    <source>
        <dbReference type="Google" id="ProtNLM"/>
    </source>
</evidence>
<dbReference type="AlphaFoldDB" id="A0A1K2F7Q9"/>
<dbReference type="EMBL" id="FPJO01000039">
    <property type="protein sequence ID" value="SFY43831.1"/>
    <property type="molecule type" value="Genomic_DNA"/>
</dbReference>
<reference evidence="2 3" key="1">
    <citation type="submission" date="2016-11" db="EMBL/GenBank/DDBJ databases">
        <authorList>
            <person name="Jaros S."/>
            <person name="Januszkiewicz K."/>
            <person name="Wedrychowicz H."/>
        </authorList>
    </citation>
    <scope>NUCLEOTIDE SEQUENCE [LARGE SCALE GENOMIC DNA]</scope>
    <source>
        <strain evidence="2 3">OK807</strain>
    </source>
</reference>
<feature type="chain" id="PRO_5013335353" description="Secreted protein" evidence="1">
    <location>
        <begin position="20"/>
        <end position="91"/>
    </location>
</feature>
<proteinExistence type="predicted"/>
<organism evidence="2 3">
    <name type="scientific">Streptomyces atratus</name>
    <dbReference type="NCBI Taxonomy" id="1893"/>
    <lineage>
        <taxon>Bacteria</taxon>
        <taxon>Bacillati</taxon>
        <taxon>Actinomycetota</taxon>
        <taxon>Actinomycetes</taxon>
        <taxon>Kitasatosporales</taxon>
        <taxon>Streptomycetaceae</taxon>
        <taxon>Streptomyces</taxon>
    </lineage>
</organism>
<sequence length="91" mass="10338">MLSAPTAIPATMLVTLASAAAPALCIRTWNRRKSHRPSSEDIRVSMSKHWTGYRPADQSRKRLMYSAVSPSDSVPWYREVSKPQKVNPIRW</sequence>